<dbReference type="RefSeq" id="WP_290358237.1">
    <property type="nucleotide sequence ID" value="NZ_JAUHHC010000002.1"/>
</dbReference>
<dbReference type="InterPro" id="IPR050407">
    <property type="entry name" value="Geranylgeranyl_reductase"/>
</dbReference>
<dbReference type="Gene3D" id="3.50.50.60">
    <property type="entry name" value="FAD/NAD(P)-binding domain"/>
    <property type="match status" value="1"/>
</dbReference>
<dbReference type="SUPFAM" id="SSF51905">
    <property type="entry name" value="FAD/NAD(P)-binding domain"/>
    <property type="match status" value="1"/>
</dbReference>
<accession>A0ABT8DNH0</accession>
<dbReference type="PANTHER" id="PTHR42685">
    <property type="entry name" value="GERANYLGERANYL DIPHOSPHATE REDUCTASE"/>
    <property type="match status" value="1"/>
</dbReference>
<dbReference type="Proteomes" id="UP001228044">
    <property type="component" value="Unassembled WGS sequence"/>
</dbReference>
<feature type="domain" description="FAD-binding" evidence="1">
    <location>
        <begin position="18"/>
        <end position="188"/>
    </location>
</feature>
<evidence type="ECO:0000259" key="1">
    <source>
        <dbReference type="Pfam" id="PF01494"/>
    </source>
</evidence>
<dbReference type="InterPro" id="IPR002938">
    <property type="entry name" value="FAD-bd"/>
</dbReference>
<dbReference type="PRINTS" id="PR00368">
    <property type="entry name" value="FADPNR"/>
</dbReference>
<dbReference type="Pfam" id="PF01494">
    <property type="entry name" value="FAD_binding_3"/>
    <property type="match status" value="1"/>
</dbReference>
<proteinExistence type="predicted"/>
<protein>
    <submittedName>
        <fullName evidence="2">Geranylgeranyl reductase family protein</fullName>
    </submittedName>
</protein>
<dbReference type="PANTHER" id="PTHR42685:SF22">
    <property type="entry name" value="CONDITIONED MEDIUM FACTOR RECEPTOR 1"/>
    <property type="match status" value="1"/>
</dbReference>
<evidence type="ECO:0000313" key="3">
    <source>
        <dbReference type="Proteomes" id="UP001228044"/>
    </source>
</evidence>
<dbReference type="NCBIfam" id="TIGR02032">
    <property type="entry name" value="GG-red-SF"/>
    <property type="match status" value="1"/>
</dbReference>
<keyword evidence="3" id="KW-1185">Reference proteome</keyword>
<reference evidence="2 3" key="1">
    <citation type="submission" date="2023-06" db="EMBL/GenBank/DDBJ databases">
        <title>Pelomonas sp. PFR6 16S ribosomal RNA gene Genome sequencing and assembly.</title>
        <authorList>
            <person name="Woo H."/>
        </authorList>
    </citation>
    <scope>NUCLEOTIDE SEQUENCE [LARGE SCALE GENOMIC DNA]</scope>
    <source>
        <strain evidence="2 3">PFR6</strain>
    </source>
</reference>
<dbReference type="InterPro" id="IPR036188">
    <property type="entry name" value="FAD/NAD-bd_sf"/>
</dbReference>
<sequence length="416" mass="44676">MTDTLLNRPAAELPACCEFLVIGAGPAGSACARWLAQAGREVVLIDAQSFPREKTCGDGLVPDSLAALKRLGLYEAVMAKAQAVTHAHCVGPAGGAVDVPGEMAVLPRKELDELLCRAAVEAGARMFAPLKFQQLLIDEQTGRVIGARLQAGEATREIQARWVVLATGAAAGPLQAAGVCQRRTPSSIALRGYVKLAGLERELADLNFVWHPRIAQGYGWIFPAGDDVYNIGVAILDSHNVEDGEGKRSMKNLNLRQLYAEFCAVYPLAGRLQAEGQWLTELKGAPLRCNLDGAAFSRPGLLVAGEAAGTTYAFTGEGIGKAMETGIAAAEALLRAGAADAAIEEAYATQLETLRPRFQMYRKATSFNRWPWLVDLVIWRSRRSPRLIAAMSGILNETRMPGSLLSWRGLKRLVLG</sequence>
<dbReference type="EMBL" id="JAUHHC010000002">
    <property type="protein sequence ID" value="MDN3919917.1"/>
    <property type="molecule type" value="Genomic_DNA"/>
</dbReference>
<name>A0ABT8DNH0_9BURK</name>
<organism evidence="2 3">
    <name type="scientific">Roseateles violae</name>
    <dbReference type="NCBI Taxonomy" id="3058042"/>
    <lineage>
        <taxon>Bacteria</taxon>
        <taxon>Pseudomonadati</taxon>
        <taxon>Pseudomonadota</taxon>
        <taxon>Betaproteobacteria</taxon>
        <taxon>Burkholderiales</taxon>
        <taxon>Sphaerotilaceae</taxon>
        <taxon>Roseateles</taxon>
    </lineage>
</organism>
<gene>
    <name evidence="2" type="ORF">QWJ38_06455</name>
</gene>
<evidence type="ECO:0000313" key="2">
    <source>
        <dbReference type="EMBL" id="MDN3919917.1"/>
    </source>
</evidence>
<dbReference type="InterPro" id="IPR011777">
    <property type="entry name" value="Geranylgeranyl_Rdtase_fam"/>
</dbReference>
<dbReference type="PRINTS" id="PR00411">
    <property type="entry name" value="PNDRDTASEI"/>
</dbReference>
<comment type="caution">
    <text evidence="2">The sequence shown here is derived from an EMBL/GenBank/DDBJ whole genome shotgun (WGS) entry which is preliminary data.</text>
</comment>